<organism evidence="2 3">
    <name type="scientific">Akkermansia muciniphila</name>
    <dbReference type="NCBI Taxonomy" id="239935"/>
    <lineage>
        <taxon>Bacteria</taxon>
        <taxon>Pseudomonadati</taxon>
        <taxon>Verrucomicrobiota</taxon>
        <taxon>Verrucomicrobiia</taxon>
        <taxon>Verrucomicrobiales</taxon>
        <taxon>Akkermansiaceae</taxon>
        <taxon>Akkermansia</taxon>
    </lineage>
</organism>
<protein>
    <recommendedName>
        <fullName evidence="1">Glycosyltransferase subfamily 4-like N-terminal domain-containing protein</fullName>
    </recommendedName>
</protein>
<dbReference type="PANTHER" id="PTHR45947">
    <property type="entry name" value="SULFOQUINOVOSYL TRANSFERASE SQD2"/>
    <property type="match status" value="1"/>
</dbReference>
<dbReference type="Proteomes" id="UP000236000">
    <property type="component" value="Unassembled WGS sequence"/>
</dbReference>
<dbReference type="OrthoDB" id="9775208at2"/>
<dbReference type="CDD" id="cd03801">
    <property type="entry name" value="GT4_PimA-like"/>
    <property type="match status" value="1"/>
</dbReference>
<sequence length="389" mass="43690">MIPSKHTRPVLAIVSDMPLGRLIPSEFQEKDRSLTPWIFSLFQALANQTEYDIHWITLKKYVSGYTVKSLHRQTIHILPDSSLAIGLLTHHFSASRKIRRLLDQLNPDLIHVWGIELAYATACKTQPRPKLLSYQGSLIASCQRSKMKMFPKIQAFWEKRTTPEYHHITCESPWIHDRILEISPSAQVSLIEYGVEESFHHVERSPSATPECLFAGNLNELKGVRYLIQAFMKPSLQHVQLYVAGSGELRKKLEPASTPNIHWVGTLQRPELQKRLSSAWCLVHPTLGDASPNCVKEARVIGLPVITTCEGGQTQYVVDGKSGYIIPVRDSEALGQAVLSLTESLEKNMAMGLYGVDEIRKALKIELTCSKFLSLYGSLLNGKPSSLPD</sequence>
<dbReference type="InterPro" id="IPR028098">
    <property type="entry name" value="Glyco_trans_4-like_N"/>
</dbReference>
<name>A0A2N8HF56_9BACT</name>
<evidence type="ECO:0000259" key="1">
    <source>
        <dbReference type="Pfam" id="PF13439"/>
    </source>
</evidence>
<dbReference type="AlphaFoldDB" id="A0A2N8HF56"/>
<dbReference type="Gene3D" id="3.40.50.2000">
    <property type="entry name" value="Glycogen Phosphorylase B"/>
    <property type="match status" value="2"/>
</dbReference>
<dbReference type="PANTHER" id="PTHR45947:SF13">
    <property type="entry name" value="TRANSFERASE"/>
    <property type="match status" value="1"/>
</dbReference>
<dbReference type="Pfam" id="PF13439">
    <property type="entry name" value="Glyco_transf_4"/>
    <property type="match status" value="1"/>
</dbReference>
<proteinExistence type="predicted"/>
<dbReference type="Pfam" id="PF13692">
    <property type="entry name" value="Glyco_trans_1_4"/>
    <property type="match status" value="1"/>
</dbReference>
<reference evidence="2 3" key="1">
    <citation type="journal article" date="2017" name="BMC Genomics">
        <title>Genome sequencing of 39 Akkermansia muciniphila isolates reveals its population structure, genomic and functional diverisity, and global distribution in mammalian gut microbiotas.</title>
        <authorList>
            <person name="Guo X."/>
            <person name="Li S."/>
            <person name="Zhang J."/>
            <person name="Wu F."/>
            <person name="Li X."/>
            <person name="Wu D."/>
            <person name="Zhang M."/>
            <person name="Ou Z."/>
            <person name="Jie Z."/>
            <person name="Yan Q."/>
            <person name="Li P."/>
            <person name="Yi J."/>
            <person name="Peng Y."/>
        </authorList>
    </citation>
    <scope>NUCLEOTIDE SEQUENCE [LARGE SCALE GENOMIC DNA]</scope>
    <source>
        <strain evidence="2 3">GP24</strain>
    </source>
</reference>
<feature type="domain" description="Glycosyltransferase subfamily 4-like N-terminal" evidence="1">
    <location>
        <begin position="75"/>
        <end position="196"/>
    </location>
</feature>
<gene>
    <name evidence="2" type="ORF">CXU22_03640</name>
</gene>
<dbReference type="GO" id="GO:0016757">
    <property type="term" value="F:glycosyltransferase activity"/>
    <property type="evidence" value="ECO:0007669"/>
    <property type="project" value="UniProtKB-ARBA"/>
</dbReference>
<dbReference type="InterPro" id="IPR050194">
    <property type="entry name" value="Glycosyltransferase_grp1"/>
</dbReference>
<accession>A0A2N8HF56</accession>
<evidence type="ECO:0000313" key="3">
    <source>
        <dbReference type="Proteomes" id="UP000236000"/>
    </source>
</evidence>
<dbReference type="RefSeq" id="WP_102712657.1">
    <property type="nucleotide sequence ID" value="NZ_PJKA01000006.1"/>
</dbReference>
<dbReference type="SUPFAM" id="SSF53756">
    <property type="entry name" value="UDP-Glycosyltransferase/glycogen phosphorylase"/>
    <property type="match status" value="1"/>
</dbReference>
<evidence type="ECO:0000313" key="2">
    <source>
        <dbReference type="EMBL" id="PNC18899.1"/>
    </source>
</evidence>
<dbReference type="EMBL" id="PJKA01000006">
    <property type="protein sequence ID" value="PNC18899.1"/>
    <property type="molecule type" value="Genomic_DNA"/>
</dbReference>
<comment type="caution">
    <text evidence="2">The sequence shown here is derived from an EMBL/GenBank/DDBJ whole genome shotgun (WGS) entry which is preliminary data.</text>
</comment>